<evidence type="ECO:0000256" key="6">
    <source>
        <dbReference type="PIRSR" id="PIRSR601461-1"/>
    </source>
</evidence>
<evidence type="ECO:0000256" key="3">
    <source>
        <dbReference type="ARBA" id="ARBA00022729"/>
    </source>
</evidence>
<accession>A0A5E8B044</accession>
<organism evidence="12 13">
    <name type="scientific">Magnusiomyces paraingens</name>
    <dbReference type="NCBI Taxonomy" id="2606893"/>
    <lineage>
        <taxon>Eukaryota</taxon>
        <taxon>Fungi</taxon>
        <taxon>Dikarya</taxon>
        <taxon>Ascomycota</taxon>
        <taxon>Saccharomycotina</taxon>
        <taxon>Dipodascomycetes</taxon>
        <taxon>Dipodascales</taxon>
        <taxon>Dipodascaceae</taxon>
        <taxon>Magnusiomyces</taxon>
    </lineage>
</organism>
<keyword evidence="2 8" id="KW-0645">Protease</keyword>
<keyword evidence="3 10" id="KW-0732">Signal</keyword>
<feature type="transmembrane region" description="Helical" evidence="9">
    <location>
        <begin position="503"/>
        <end position="523"/>
    </location>
</feature>
<evidence type="ECO:0000256" key="8">
    <source>
        <dbReference type="RuleBase" id="RU000454"/>
    </source>
</evidence>
<feature type="active site" evidence="6">
    <location>
        <position position="87"/>
    </location>
</feature>
<dbReference type="InterPro" id="IPR033121">
    <property type="entry name" value="PEPTIDASE_A1"/>
</dbReference>
<feature type="chain" id="PRO_5023058534" description="Peptidase A1 domain-containing protein" evidence="10">
    <location>
        <begin position="23"/>
        <end position="524"/>
    </location>
</feature>
<evidence type="ECO:0000256" key="2">
    <source>
        <dbReference type="ARBA" id="ARBA00022670"/>
    </source>
</evidence>
<dbReference type="InterPro" id="IPR033876">
    <property type="entry name" value="SAP-like"/>
</dbReference>
<evidence type="ECO:0000256" key="9">
    <source>
        <dbReference type="SAM" id="Phobius"/>
    </source>
</evidence>
<keyword evidence="7" id="KW-1015">Disulfide bond</keyword>
<keyword evidence="13" id="KW-1185">Reference proteome</keyword>
<sequence>MFNTPGSLLISSLTAISSLAWAADVAGTLQLDFAVERTSRVLNHRYGHLRRRAVAGTEEVTLQNELTYYNVEITLGTPAQSFNVLIDTGSSDLWVISNQNPYCSSSSSSSSISSDSTFDCSTSGTFDSSASSTFNKNNSDFYIKYGDGTVSEGDWATDTFSMGNITIDNMSFGLGSLTNSTIGILGVGYAANEASVAITNNAYTYRNLPLRLVDSGYINTPAYSLWLNDLNAETGSILFGGVDHAKYSGSLQTVPVLKSSSSKQYSAFLVALTEISLSSSGDNTVTTLLNDSPIQALLDSGTSLSYFPQSLANELIVNQLEGSYVSSLGYYVQSCELSGNLTYNFSGANIVVPLSSILLPLTTDSGRQVYSKGGVPVCIIGILPFSSSFALLGDTFLRNAYVVYDLQNNQIGLAQAKLNATDSNIEAIKSTIPSATQASLYSATSSVAGLVSATYSNKPRTSIIDGASGTIALGSSTGTATATATSTSTGKSAATTVLAPSPFSMVSLMVFSLLFSAGFFCFFI</sequence>
<keyword evidence="5 8" id="KW-0378">Hydrolase</keyword>
<feature type="active site" evidence="6">
    <location>
        <position position="299"/>
    </location>
</feature>
<feature type="disulfide bond" evidence="7">
    <location>
        <begin position="335"/>
        <end position="378"/>
    </location>
</feature>
<name>A0A5E8B044_9ASCO</name>
<evidence type="ECO:0000256" key="1">
    <source>
        <dbReference type="ARBA" id="ARBA00007447"/>
    </source>
</evidence>
<comment type="similarity">
    <text evidence="1 8">Belongs to the peptidase A1 family.</text>
</comment>
<dbReference type="GO" id="GO:0004190">
    <property type="term" value="F:aspartic-type endopeptidase activity"/>
    <property type="evidence" value="ECO:0007669"/>
    <property type="project" value="UniProtKB-KW"/>
</dbReference>
<evidence type="ECO:0000256" key="7">
    <source>
        <dbReference type="PIRSR" id="PIRSR601461-2"/>
    </source>
</evidence>
<dbReference type="CDD" id="cd05474">
    <property type="entry name" value="SAP_like"/>
    <property type="match status" value="1"/>
</dbReference>
<evidence type="ECO:0000256" key="10">
    <source>
        <dbReference type="SAM" id="SignalP"/>
    </source>
</evidence>
<dbReference type="PROSITE" id="PS51767">
    <property type="entry name" value="PEPTIDASE_A1"/>
    <property type="match status" value="1"/>
</dbReference>
<dbReference type="PANTHER" id="PTHR47966">
    <property type="entry name" value="BETA-SITE APP-CLEAVING ENZYME, ISOFORM A-RELATED"/>
    <property type="match status" value="1"/>
</dbReference>
<gene>
    <name evidence="12" type="ORF">SAPINGB_P000372</name>
</gene>
<feature type="signal peptide" evidence="10">
    <location>
        <begin position="1"/>
        <end position="22"/>
    </location>
</feature>
<dbReference type="InterPro" id="IPR021109">
    <property type="entry name" value="Peptidase_aspartic_dom_sf"/>
</dbReference>
<dbReference type="SUPFAM" id="SSF50630">
    <property type="entry name" value="Acid proteases"/>
    <property type="match status" value="1"/>
</dbReference>
<dbReference type="EMBL" id="CABVLU010000001">
    <property type="protein sequence ID" value="VVT44305.1"/>
    <property type="molecule type" value="Genomic_DNA"/>
</dbReference>
<dbReference type="PANTHER" id="PTHR47966:SF65">
    <property type="entry name" value="ASPARTIC-TYPE ENDOPEPTIDASE"/>
    <property type="match status" value="1"/>
</dbReference>
<dbReference type="GeneID" id="43579196"/>
<dbReference type="Proteomes" id="UP000398389">
    <property type="component" value="Unassembled WGS sequence"/>
</dbReference>
<dbReference type="Gene3D" id="2.40.70.10">
    <property type="entry name" value="Acid Proteases"/>
    <property type="match status" value="2"/>
</dbReference>
<dbReference type="InterPro" id="IPR001461">
    <property type="entry name" value="Aspartic_peptidase_A1"/>
</dbReference>
<evidence type="ECO:0000313" key="13">
    <source>
        <dbReference type="Proteomes" id="UP000398389"/>
    </source>
</evidence>
<keyword evidence="9" id="KW-0472">Membrane</keyword>
<proteinExistence type="inferred from homology"/>
<dbReference type="Pfam" id="PF00026">
    <property type="entry name" value="Asp"/>
    <property type="match status" value="1"/>
</dbReference>
<evidence type="ECO:0000256" key="5">
    <source>
        <dbReference type="ARBA" id="ARBA00022801"/>
    </source>
</evidence>
<dbReference type="InterPro" id="IPR001969">
    <property type="entry name" value="Aspartic_peptidase_AS"/>
</dbReference>
<feature type="domain" description="Peptidase A1" evidence="11">
    <location>
        <begin position="69"/>
        <end position="414"/>
    </location>
</feature>
<keyword evidence="9" id="KW-0812">Transmembrane</keyword>
<dbReference type="OrthoDB" id="771136at2759"/>
<dbReference type="PRINTS" id="PR00792">
    <property type="entry name" value="PEPSIN"/>
</dbReference>
<dbReference type="AlphaFoldDB" id="A0A5E8B044"/>
<evidence type="ECO:0000256" key="4">
    <source>
        <dbReference type="ARBA" id="ARBA00022750"/>
    </source>
</evidence>
<evidence type="ECO:0000259" key="11">
    <source>
        <dbReference type="PROSITE" id="PS51767"/>
    </source>
</evidence>
<dbReference type="PROSITE" id="PS00141">
    <property type="entry name" value="ASP_PROTEASE"/>
    <property type="match status" value="2"/>
</dbReference>
<protein>
    <recommendedName>
        <fullName evidence="11">Peptidase A1 domain-containing protein</fullName>
    </recommendedName>
</protein>
<keyword evidence="9" id="KW-1133">Transmembrane helix</keyword>
<evidence type="ECO:0000313" key="12">
    <source>
        <dbReference type="EMBL" id="VVT44305.1"/>
    </source>
</evidence>
<dbReference type="GO" id="GO:0006508">
    <property type="term" value="P:proteolysis"/>
    <property type="evidence" value="ECO:0007669"/>
    <property type="project" value="UniProtKB-KW"/>
</dbReference>
<reference evidence="12 13" key="1">
    <citation type="submission" date="2019-09" db="EMBL/GenBank/DDBJ databases">
        <authorList>
            <person name="Brejova B."/>
        </authorList>
    </citation>
    <scope>NUCLEOTIDE SEQUENCE [LARGE SCALE GENOMIC DNA]</scope>
</reference>
<dbReference type="RefSeq" id="XP_031850987.1">
    <property type="nucleotide sequence ID" value="XM_031995096.1"/>
</dbReference>
<dbReference type="FunFam" id="2.40.70.10:FF:000011">
    <property type="entry name" value="Aspartic protease"/>
    <property type="match status" value="1"/>
</dbReference>
<keyword evidence="4 8" id="KW-0064">Aspartyl protease</keyword>